<evidence type="ECO:0000259" key="5">
    <source>
        <dbReference type="Pfam" id="PF26377"/>
    </source>
</evidence>
<keyword evidence="2" id="KW-0812">Transmembrane</keyword>
<dbReference type="Pfam" id="PF26374">
    <property type="entry name" value="Ulvan_lyaseC"/>
    <property type="match status" value="1"/>
</dbReference>
<proteinExistence type="predicted"/>
<dbReference type="InterPro" id="IPR012480">
    <property type="entry name" value="Hepar_II_III_C"/>
</dbReference>
<dbReference type="EMBL" id="AQPN01000060">
    <property type="protein sequence ID" value="EOR95272.1"/>
    <property type="molecule type" value="Genomic_DNA"/>
</dbReference>
<evidence type="ECO:0000256" key="1">
    <source>
        <dbReference type="ARBA" id="ARBA00004196"/>
    </source>
</evidence>
<protein>
    <recommendedName>
        <fullName evidence="8">Heparinase II/III-like protein</fullName>
    </recommendedName>
</protein>
<keyword evidence="2" id="KW-1133">Transmembrane helix</keyword>
<dbReference type="GO" id="GO:0030313">
    <property type="term" value="C:cell envelope"/>
    <property type="evidence" value="ECO:0007669"/>
    <property type="project" value="UniProtKB-SubCell"/>
</dbReference>
<dbReference type="eggNOG" id="ENOG502Z862">
    <property type="taxonomic scope" value="Bacteria"/>
</dbReference>
<dbReference type="InterPro" id="IPR058849">
    <property type="entry name" value="Ulvan_lyase_2nd"/>
</dbReference>
<dbReference type="Proteomes" id="UP000014174">
    <property type="component" value="Unassembled WGS sequence"/>
</dbReference>
<comment type="subcellular location">
    <subcellularLocation>
        <location evidence="1">Cell envelope</location>
    </subcellularLocation>
</comment>
<feature type="transmembrane region" description="Helical" evidence="2">
    <location>
        <begin position="21"/>
        <end position="40"/>
    </location>
</feature>
<dbReference type="RefSeq" id="WP_016194785.1">
    <property type="nucleotide sequence ID" value="NZ_AQPN01000060.1"/>
</dbReference>
<dbReference type="InterPro" id="IPR008929">
    <property type="entry name" value="Chondroitin_lyas"/>
</dbReference>
<feature type="domain" description="Endo-acting ulvan lyase 2nd" evidence="5">
    <location>
        <begin position="359"/>
        <end position="454"/>
    </location>
</feature>
<accession>R9GTU8</accession>
<name>R9GTU8_9SPHI</name>
<dbReference type="Pfam" id="PF26377">
    <property type="entry name" value="Ulvan_lyase_2nd"/>
    <property type="match status" value="1"/>
</dbReference>
<evidence type="ECO:0008006" key="8">
    <source>
        <dbReference type="Google" id="ProtNLM"/>
    </source>
</evidence>
<evidence type="ECO:0000313" key="6">
    <source>
        <dbReference type="EMBL" id="EOR95272.1"/>
    </source>
</evidence>
<feature type="domain" description="Heparinase II/III-like C-terminal" evidence="3">
    <location>
        <begin position="497"/>
        <end position="584"/>
    </location>
</feature>
<reference evidence="6 7" key="1">
    <citation type="journal article" date="2013" name="Genome Announc.">
        <title>Draft Genome Sequence of Arcticibacter svalbardensis Strain MN12-7T, a Member of the Family Sphingobacteriaceae Isolated from an Arctic Soil Sample.</title>
        <authorList>
            <person name="Shivaji S."/>
            <person name="Ara S."/>
            <person name="Prasad S."/>
            <person name="Manasa B.P."/>
            <person name="Begum Z."/>
            <person name="Singh A."/>
            <person name="Kumar Pinnaka A."/>
        </authorList>
    </citation>
    <scope>NUCLEOTIDE SEQUENCE [LARGE SCALE GENOMIC DNA]</scope>
    <source>
        <strain evidence="6 7">MN12-7</strain>
    </source>
</reference>
<organism evidence="6 7">
    <name type="scientific">Arcticibacter svalbardensis MN12-7</name>
    <dbReference type="NCBI Taxonomy" id="1150600"/>
    <lineage>
        <taxon>Bacteria</taxon>
        <taxon>Pseudomonadati</taxon>
        <taxon>Bacteroidota</taxon>
        <taxon>Sphingobacteriia</taxon>
        <taxon>Sphingobacteriales</taxon>
        <taxon>Sphingobacteriaceae</taxon>
        <taxon>Arcticibacter</taxon>
    </lineage>
</organism>
<keyword evidence="2" id="KW-0472">Membrane</keyword>
<dbReference type="AlphaFoldDB" id="R9GTU8"/>
<dbReference type="Gene3D" id="1.50.10.100">
    <property type="entry name" value="Chondroitin AC/alginate lyase"/>
    <property type="match status" value="1"/>
</dbReference>
<evidence type="ECO:0000313" key="7">
    <source>
        <dbReference type="Proteomes" id="UP000014174"/>
    </source>
</evidence>
<gene>
    <name evidence="6" type="ORF">ADIARSV_1549</name>
</gene>
<dbReference type="OrthoDB" id="8732671at2"/>
<evidence type="ECO:0000256" key="2">
    <source>
        <dbReference type="SAM" id="Phobius"/>
    </source>
</evidence>
<evidence type="ECO:0000259" key="4">
    <source>
        <dbReference type="Pfam" id="PF26374"/>
    </source>
</evidence>
<dbReference type="InterPro" id="IPR058848">
    <property type="entry name" value="Ulvan_lyase_C"/>
</dbReference>
<feature type="domain" description="Endo-acting ulvan lyase C-terminal" evidence="4">
    <location>
        <begin position="797"/>
        <end position="878"/>
    </location>
</feature>
<dbReference type="PATRIC" id="fig|1150600.3.peg.1520"/>
<sequence length="951" mass="108044">MLKPVLLIISYLFLNEKNIKRYFIILSIGFGLMISLNSHAQIINIPQSIPSAHPRMLTTSNGQTELKEKLKSAPWAQKLVDKLKSKLDPYVLKVEQDSSYMFSRLQMYWNSHHTDVTIKGTSFIKAEGEAPVPTVRFSGSRDWSTPYKAPKIDDLIPFADPKDGKVYMMKDGKGVWIQPSESGLAIEKINQSILEFAQDAAFLYWLTGEERYAKFAEDIFVTYITGLYYRNLPKALDDNEISGLTSFEVIHQGDIISTALCYDFLYPYLQKKHPNYDKQFVVPVFKKWANNLLDHGVVDNNWNIFEARFLTYLALGLEDNKNYKDGKGASFYLDAIFNQTNRRQAPLTESLQNFDAKTHIWNESPGYSVNVSKDFLKIALIANHVMPNCLDNMVAALADAVDATTQYLYPSKIPVSFGDGAYKHLPTESLQYLISWYRAKGNTALEQKYTQLFTFFEESNVQKPDEGDLFELFFYVDKLLPAKTTKLQDYATPTFYAPNVSWFVQRNGFDPLHGMMISTTGSLGNHSHANGISMELYGKGYPLAPDMGKGDSYWQANHREFYAQFAAHNTVIVDGQSSYGSMRGKYPFKLNSFYPAIAQKDNFFKNITYSNVSFTEPETESNQNRLLSTIRTGNSTGYYLDIFRAKKENGKDIKNEYLYHNLGQEVQVFGEDKKPLTFAKTEELSTKSGDIKGYDYFTEKTKAIYSTSFTARFDLKLPKKREINMNMWMLGNEGREIFKVLSPKAHSVAAILPKDVADAAVPTLVIRQKGEAWTKPFVAIYEPAENKESNIESVNEFKPGTPNLNFVGVQVVNKNQAAQFIFSDALAQQNNIYKNYAFKGSYAVASTKEKQLEYLFLAKGKLFFNKEFGLEAKEDTTTATLAHENGEWSIYAAQATNLFILKDKCNGALKAKNKNGDVQTIKGALIKRQKQEFWMFAIPSLNNDFLLFGLD</sequence>
<dbReference type="SUPFAM" id="SSF48230">
    <property type="entry name" value="Chondroitin AC/alginate lyase"/>
    <property type="match status" value="1"/>
</dbReference>
<dbReference type="Pfam" id="PF07940">
    <property type="entry name" value="Hepar_II_III_C"/>
    <property type="match status" value="1"/>
</dbReference>
<comment type="caution">
    <text evidence="6">The sequence shown here is derived from an EMBL/GenBank/DDBJ whole genome shotgun (WGS) entry which is preliminary data.</text>
</comment>
<dbReference type="STRING" id="1150600.ADIARSV_1549"/>
<dbReference type="GO" id="GO:0016829">
    <property type="term" value="F:lyase activity"/>
    <property type="evidence" value="ECO:0007669"/>
    <property type="project" value="InterPro"/>
</dbReference>
<keyword evidence="7" id="KW-1185">Reference proteome</keyword>
<dbReference type="Gene3D" id="2.70.98.70">
    <property type="match status" value="1"/>
</dbReference>
<evidence type="ECO:0000259" key="3">
    <source>
        <dbReference type="Pfam" id="PF07940"/>
    </source>
</evidence>